<keyword evidence="2" id="KW-0547">Nucleotide-binding</keyword>
<dbReference type="GO" id="GO:0004386">
    <property type="term" value="F:helicase activity"/>
    <property type="evidence" value="ECO:0007669"/>
    <property type="project" value="UniProtKB-KW"/>
</dbReference>
<dbReference type="PROSITE" id="PS00039">
    <property type="entry name" value="DEAD_ATP_HELICASE"/>
    <property type="match status" value="1"/>
</dbReference>
<accession>A0A3P8AUI1</accession>
<evidence type="ECO:0000313" key="4">
    <source>
        <dbReference type="EMBL" id="VDP00568.1"/>
    </source>
</evidence>
<sequence>MVCDAVRDFAISGSNIPVEEDRFTKFFIDQSEKIRISPPVIYPPFAMEDLDTTLVENLRRLKYNRLLPVQSYAISVILSGISGFRRTDKPLVLILGNTQNLMAQTFDFACKMAGYSPDTKVSRTQVRILDLYMGGTSSHRFQQPFEHEIVVATTGGIKKAISLSKIDLSALQLLILDEADKMVDSRRGFGYDVAEIFSMIPDETRANINVAEFSATFAEGSDEVYLTELDRELFQ</sequence>
<name>A0A183G0S9_HELPZ</name>
<dbReference type="InterPro" id="IPR000629">
    <property type="entry name" value="RNA-helicase_DEAD-box_CS"/>
</dbReference>
<evidence type="ECO:0000256" key="2">
    <source>
        <dbReference type="ARBA" id="ARBA00022806"/>
    </source>
</evidence>
<dbReference type="EMBL" id="UZAH01028499">
    <property type="protein sequence ID" value="VDP00568.1"/>
    <property type="molecule type" value="Genomic_DNA"/>
</dbReference>
<dbReference type="GO" id="GO:0016787">
    <property type="term" value="F:hydrolase activity"/>
    <property type="evidence" value="ECO:0007669"/>
    <property type="project" value="UniProtKB-KW"/>
</dbReference>
<keyword evidence="2" id="KW-0067">ATP-binding</keyword>
<keyword evidence="5" id="KW-1185">Reference proteome</keyword>
<evidence type="ECO:0000259" key="3">
    <source>
        <dbReference type="PROSITE" id="PS51192"/>
    </source>
</evidence>
<accession>A0A183G0S9</accession>
<dbReference type="PROSITE" id="PS51192">
    <property type="entry name" value="HELICASE_ATP_BIND_1"/>
    <property type="match status" value="1"/>
</dbReference>
<dbReference type="SMART" id="SM00487">
    <property type="entry name" value="DEXDc"/>
    <property type="match status" value="1"/>
</dbReference>
<dbReference type="GO" id="GO:0003676">
    <property type="term" value="F:nucleic acid binding"/>
    <property type="evidence" value="ECO:0007669"/>
    <property type="project" value="InterPro"/>
</dbReference>
<dbReference type="WBParaSite" id="HPBE_0001472001-mRNA-1">
    <property type="protein sequence ID" value="HPBE_0001472001-mRNA-1"/>
    <property type="gene ID" value="HPBE_0001472001"/>
</dbReference>
<dbReference type="GO" id="GO:0005524">
    <property type="term" value="F:ATP binding"/>
    <property type="evidence" value="ECO:0007669"/>
    <property type="project" value="InterPro"/>
</dbReference>
<dbReference type="Proteomes" id="UP000050761">
    <property type="component" value="Unassembled WGS sequence"/>
</dbReference>
<dbReference type="SUPFAM" id="SSF52540">
    <property type="entry name" value="P-loop containing nucleoside triphosphate hydrolases"/>
    <property type="match status" value="1"/>
</dbReference>
<feature type="domain" description="Helicase ATP-binding" evidence="3">
    <location>
        <begin position="73"/>
        <end position="235"/>
    </location>
</feature>
<dbReference type="Gene3D" id="3.40.50.300">
    <property type="entry name" value="P-loop containing nucleotide triphosphate hydrolases"/>
    <property type="match status" value="1"/>
</dbReference>
<reference evidence="4 5" key="1">
    <citation type="submission" date="2018-11" db="EMBL/GenBank/DDBJ databases">
        <authorList>
            <consortium name="Pathogen Informatics"/>
        </authorList>
    </citation>
    <scope>NUCLEOTIDE SEQUENCE [LARGE SCALE GENOMIC DNA]</scope>
</reference>
<dbReference type="Pfam" id="PF00270">
    <property type="entry name" value="DEAD"/>
    <property type="match status" value="1"/>
</dbReference>
<dbReference type="PANTHER" id="PTHR47958">
    <property type="entry name" value="ATP-DEPENDENT RNA HELICASE DBP3"/>
    <property type="match status" value="1"/>
</dbReference>
<dbReference type="InterPro" id="IPR011545">
    <property type="entry name" value="DEAD/DEAH_box_helicase_dom"/>
</dbReference>
<evidence type="ECO:0000256" key="1">
    <source>
        <dbReference type="ARBA" id="ARBA00022801"/>
    </source>
</evidence>
<protein>
    <submittedName>
        <fullName evidence="6">Helicase ATP-binding domain-containing protein</fullName>
    </submittedName>
</protein>
<organism evidence="5 6">
    <name type="scientific">Heligmosomoides polygyrus</name>
    <name type="common">Parasitic roundworm</name>
    <dbReference type="NCBI Taxonomy" id="6339"/>
    <lineage>
        <taxon>Eukaryota</taxon>
        <taxon>Metazoa</taxon>
        <taxon>Ecdysozoa</taxon>
        <taxon>Nematoda</taxon>
        <taxon>Chromadorea</taxon>
        <taxon>Rhabditida</taxon>
        <taxon>Rhabditina</taxon>
        <taxon>Rhabditomorpha</taxon>
        <taxon>Strongyloidea</taxon>
        <taxon>Heligmosomidae</taxon>
        <taxon>Heligmosomoides</taxon>
    </lineage>
</organism>
<keyword evidence="2" id="KW-0347">Helicase</keyword>
<gene>
    <name evidence="4" type="ORF">HPBE_LOCUS14721</name>
</gene>
<dbReference type="InterPro" id="IPR014001">
    <property type="entry name" value="Helicase_ATP-bd"/>
</dbReference>
<dbReference type="AlphaFoldDB" id="A0A183G0S9"/>
<proteinExistence type="predicted"/>
<keyword evidence="1" id="KW-0378">Hydrolase</keyword>
<reference evidence="6" key="2">
    <citation type="submission" date="2019-09" db="UniProtKB">
        <authorList>
            <consortium name="WormBaseParasite"/>
        </authorList>
    </citation>
    <scope>IDENTIFICATION</scope>
</reference>
<evidence type="ECO:0000313" key="5">
    <source>
        <dbReference type="Proteomes" id="UP000050761"/>
    </source>
</evidence>
<dbReference type="OrthoDB" id="5874773at2759"/>
<evidence type="ECO:0000313" key="6">
    <source>
        <dbReference type="WBParaSite" id="HPBE_0001472001-mRNA-1"/>
    </source>
</evidence>
<dbReference type="InterPro" id="IPR027417">
    <property type="entry name" value="P-loop_NTPase"/>
</dbReference>